<organism evidence="11 12">
    <name type="scientific">SAR86 cluster bacterium</name>
    <dbReference type="NCBI Taxonomy" id="2030880"/>
    <lineage>
        <taxon>Bacteria</taxon>
        <taxon>Pseudomonadati</taxon>
        <taxon>Pseudomonadota</taxon>
        <taxon>Gammaproteobacteria</taxon>
        <taxon>SAR86 cluster</taxon>
    </lineage>
</organism>
<evidence type="ECO:0000256" key="2">
    <source>
        <dbReference type="ARBA" id="ARBA00006730"/>
    </source>
</evidence>
<dbReference type="EC" id="1.4.3.3" evidence="6"/>
<dbReference type="InterPro" id="IPR006311">
    <property type="entry name" value="TAT_signal"/>
</dbReference>
<dbReference type="GO" id="GO:0071949">
    <property type="term" value="F:FAD binding"/>
    <property type="evidence" value="ECO:0007669"/>
    <property type="project" value="InterPro"/>
</dbReference>
<evidence type="ECO:0000259" key="10">
    <source>
        <dbReference type="Pfam" id="PF01266"/>
    </source>
</evidence>
<evidence type="ECO:0000313" key="11">
    <source>
        <dbReference type="EMBL" id="PCJ23944.1"/>
    </source>
</evidence>
<dbReference type="PANTHER" id="PTHR11530:SF11">
    <property type="entry name" value="D-ASPARTATE OXIDASE"/>
    <property type="match status" value="1"/>
</dbReference>
<dbReference type="GO" id="GO:0003884">
    <property type="term" value="F:D-amino-acid oxidase activity"/>
    <property type="evidence" value="ECO:0007669"/>
    <property type="project" value="UniProtKB-EC"/>
</dbReference>
<evidence type="ECO:0000256" key="5">
    <source>
        <dbReference type="ARBA" id="ARBA00023002"/>
    </source>
</evidence>
<evidence type="ECO:0000256" key="1">
    <source>
        <dbReference type="ARBA" id="ARBA00001974"/>
    </source>
</evidence>
<evidence type="ECO:0000256" key="7">
    <source>
        <dbReference type="ARBA" id="ARBA00039751"/>
    </source>
</evidence>
<name>A0A2A5AXB6_9GAMM</name>
<evidence type="ECO:0000256" key="3">
    <source>
        <dbReference type="ARBA" id="ARBA00022630"/>
    </source>
</evidence>
<dbReference type="Pfam" id="PF01266">
    <property type="entry name" value="DAO"/>
    <property type="match status" value="1"/>
</dbReference>
<dbReference type="PANTHER" id="PTHR11530">
    <property type="entry name" value="D-AMINO ACID OXIDASE"/>
    <property type="match status" value="1"/>
</dbReference>
<dbReference type="InterPro" id="IPR023209">
    <property type="entry name" value="DAO"/>
</dbReference>
<evidence type="ECO:0000256" key="8">
    <source>
        <dbReference type="ARBA" id="ARBA00049547"/>
    </source>
</evidence>
<dbReference type="AlphaFoldDB" id="A0A2A5AXB6"/>
<dbReference type="Gene3D" id="3.30.9.10">
    <property type="entry name" value="D-Amino Acid Oxidase, subunit A, domain 2"/>
    <property type="match status" value="1"/>
</dbReference>
<evidence type="ECO:0000313" key="12">
    <source>
        <dbReference type="Proteomes" id="UP000218327"/>
    </source>
</evidence>
<feature type="chain" id="PRO_5013400040" description="D-amino-acid oxidase" evidence="9">
    <location>
        <begin position="27"/>
        <end position="373"/>
    </location>
</feature>
<dbReference type="Gene3D" id="3.40.50.720">
    <property type="entry name" value="NAD(P)-binding Rossmann-like Domain"/>
    <property type="match status" value="2"/>
</dbReference>
<dbReference type="SUPFAM" id="SSF51971">
    <property type="entry name" value="Nucleotide-binding domain"/>
    <property type="match status" value="1"/>
</dbReference>
<accession>A0A2A5AXB6</accession>
<protein>
    <recommendedName>
        <fullName evidence="7">D-amino-acid oxidase</fullName>
        <ecNumber evidence="6">1.4.3.3</ecNumber>
    </recommendedName>
</protein>
<dbReference type="PROSITE" id="PS51318">
    <property type="entry name" value="TAT"/>
    <property type="match status" value="1"/>
</dbReference>
<gene>
    <name evidence="11" type="ORF">COA96_10680</name>
</gene>
<keyword evidence="4" id="KW-0274">FAD</keyword>
<dbReference type="GO" id="GO:0005737">
    <property type="term" value="C:cytoplasm"/>
    <property type="evidence" value="ECO:0007669"/>
    <property type="project" value="TreeGrafter"/>
</dbReference>
<comment type="cofactor">
    <cofactor evidence="1">
        <name>FAD</name>
        <dbReference type="ChEBI" id="CHEBI:57692"/>
    </cofactor>
</comment>
<keyword evidence="5" id="KW-0560">Oxidoreductase</keyword>
<comment type="catalytic activity">
    <reaction evidence="8">
        <text>a D-alpha-amino acid + O2 + H2O = a 2-oxocarboxylate + H2O2 + NH4(+)</text>
        <dbReference type="Rhea" id="RHEA:21816"/>
        <dbReference type="ChEBI" id="CHEBI:15377"/>
        <dbReference type="ChEBI" id="CHEBI:15379"/>
        <dbReference type="ChEBI" id="CHEBI:16240"/>
        <dbReference type="ChEBI" id="CHEBI:28938"/>
        <dbReference type="ChEBI" id="CHEBI:35179"/>
        <dbReference type="ChEBI" id="CHEBI:59871"/>
        <dbReference type="EC" id="1.4.3.3"/>
    </reaction>
    <physiologicalReaction direction="left-to-right" evidence="8">
        <dbReference type="Rhea" id="RHEA:21817"/>
    </physiologicalReaction>
</comment>
<dbReference type="Proteomes" id="UP000218327">
    <property type="component" value="Unassembled WGS sequence"/>
</dbReference>
<keyword evidence="3" id="KW-0285">Flavoprotein</keyword>
<feature type="signal peptide" evidence="9">
    <location>
        <begin position="1"/>
        <end position="26"/>
    </location>
</feature>
<dbReference type="InterPro" id="IPR006076">
    <property type="entry name" value="FAD-dep_OxRdtase"/>
</dbReference>
<evidence type="ECO:0000256" key="9">
    <source>
        <dbReference type="SAM" id="SignalP"/>
    </source>
</evidence>
<dbReference type="GO" id="GO:0019478">
    <property type="term" value="P:D-amino acid catabolic process"/>
    <property type="evidence" value="ECO:0007669"/>
    <property type="project" value="TreeGrafter"/>
</dbReference>
<reference evidence="12" key="1">
    <citation type="submission" date="2017-08" db="EMBL/GenBank/DDBJ databases">
        <title>A dynamic microbial community with high functional redundancy inhabits the cold, oxic subseafloor aquifer.</title>
        <authorList>
            <person name="Tully B.J."/>
            <person name="Wheat C.G."/>
            <person name="Glazer B.T."/>
            <person name="Huber J.A."/>
        </authorList>
    </citation>
    <scope>NUCLEOTIDE SEQUENCE [LARGE SCALE GENOMIC DNA]</scope>
</reference>
<keyword evidence="9" id="KW-0732">Signal</keyword>
<dbReference type="PROSITE" id="PS51257">
    <property type="entry name" value="PROKAR_LIPOPROTEIN"/>
    <property type="match status" value="1"/>
</dbReference>
<proteinExistence type="inferred from homology"/>
<comment type="similarity">
    <text evidence="2">Belongs to the DAMOX/DASOX family.</text>
</comment>
<feature type="domain" description="FAD dependent oxidoreductase" evidence="10">
    <location>
        <begin position="108"/>
        <end position="367"/>
    </location>
</feature>
<comment type="caution">
    <text evidence="11">The sequence shown here is derived from an EMBL/GenBank/DDBJ whole genome shotgun (WGS) entry which is preliminary data.</text>
</comment>
<evidence type="ECO:0000256" key="4">
    <source>
        <dbReference type="ARBA" id="ARBA00022827"/>
    </source>
</evidence>
<sequence length="373" mass="41555">MTSRRSVLQALALAPLVSSCVSGVSASARNYTPSGQAMRRVDVKNERVIRTIAGLRPFRQSGFVVKAEGMNDKIVIHNYGHGGGGITLSWGTSHLAMELAMQTQHKRCAVVGAGIVGLSTARLMQDRGWDVTIYSKALPPRTTSNVAGGQWSPTSVYDEEYLTPAFEVQFEAAMRHAFRYYQNLVSPKYGVSWISNYQISSQAPTGDSLQDKYPAMYPQLIDMNRNEHPFDADFVRHYSTMLVEPAIYLPMMLQDYYGAGGKIEIREFMDRSDVLSLEQPVIFNCTGLGSKKLFEDPELMPIKGQLSFLLPQAEVNYIVIGNGGLYMFPRHDGVLLGGTFERNEWSLTPDPVETQRIVSGHKAFFDAMDDPWS</sequence>
<evidence type="ECO:0000256" key="6">
    <source>
        <dbReference type="ARBA" id="ARBA00039101"/>
    </source>
</evidence>
<dbReference type="EMBL" id="NVVJ01000032">
    <property type="protein sequence ID" value="PCJ23944.1"/>
    <property type="molecule type" value="Genomic_DNA"/>
</dbReference>